<name>A0A5N6N1J9_9ASTR</name>
<dbReference type="AlphaFoldDB" id="A0A5N6N1J9"/>
<evidence type="ECO:0000313" key="2">
    <source>
        <dbReference type="EMBL" id="KAD4179565.1"/>
    </source>
</evidence>
<reference evidence="2 3" key="1">
    <citation type="submission" date="2019-05" db="EMBL/GenBank/DDBJ databases">
        <title>Mikania micrantha, genome provides insights into the molecular mechanism of rapid growth.</title>
        <authorList>
            <person name="Liu B."/>
        </authorList>
    </citation>
    <scope>NUCLEOTIDE SEQUENCE [LARGE SCALE GENOMIC DNA]</scope>
    <source>
        <strain evidence="2">NLD-2019</strain>
        <tissue evidence="2">Leaf</tissue>
    </source>
</reference>
<feature type="compositionally biased region" description="Basic and acidic residues" evidence="1">
    <location>
        <begin position="1"/>
        <end position="21"/>
    </location>
</feature>
<feature type="region of interest" description="Disordered" evidence="1">
    <location>
        <begin position="1"/>
        <end position="43"/>
    </location>
</feature>
<keyword evidence="3" id="KW-1185">Reference proteome</keyword>
<evidence type="ECO:0000256" key="1">
    <source>
        <dbReference type="SAM" id="MobiDB-lite"/>
    </source>
</evidence>
<evidence type="ECO:0000313" key="3">
    <source>
        <dbReference type="Proteomes" id="UP000326396"/>
    </source>
</evidence>
<comment type="caution">
    <text evidence="2">The sequence shown here is derived from an EMBL/GenBank/DDBJ whole genome shotgun (WGS) entry which is preliminary data.</text>
</comment>
<sequence>MDLKKPHSGTRRDSGEFESRNPSRYAEGILEPSPRSLKKEVGDRSPPHHLFVAARYHEPGGLEVVLIIISGPLKLWKMYSLMILEDDFMIR</sequence>
<gene>
    <name evidence="2" type="ORF">E3N88_28156</name>
</gene>
<protein>
    <submittedName>
        <fullName evidence="2">Uncharacterized protein</fullName>
    </submittedName>
</protein>
<proteinExistence type="predicted"/>
<dbReference type="Proteomes" id="UP000326396">
    <property type="component" value="Linkage Group LG4"/>
</dbReference>
<accession>A0A5N6N1J9</accession>
<dbReference type="EMBL" id="SZYD01000014">
    <property type="protein sequence ID" value="KAD4179565.1"/>
    <property type="molecule type" value="Genomic_DNA"/>
</dbReference>
<organism evidence="2 3">
    <name type="scientific">Mikania micrantha</name>
    <name type="common">bitter vine</name>
    <dbReference type="NCBI Taxonomy" id="192012"/>
    <lineage>
        <taxon>Eukaryota</taxon>
        <taxon>Viridiplantae</taxon>
        <taxon>Streptophyta</taxon>
        <taxon>Embryophyta</taxon>
        <taxon>Tracheophyta</taxon>
        <taxon>Spermatophyta</taxon>
        <taxon>Magnoliopsida</taxon>
        <taxon>eudicotyledons</taxon>
        <taxon>Gunneridae</taxon>
        <taxon>Pentapetalae</taxon>
        <taxon>asterids</taxon>
        <taxon>campanulids</taxon>
        <taxon>Asterales</taxon>
        <taxon>Asteraceae</taxon>
        <taxon>Asteroideae</taxon>
        <taxon>Heliantheae alliance</taxon>
        <taxon>Eupatorieae</taxon>
        <taxon>Mikania</taxon>
    </lineage>
</organism>